<keyword evidence="4" id="KW-0539">Nucleus</keyword>
<dbReference type="InterPro" id="IPR019775">
    <property type="entry name" value="WD40_repeat_CS"/>
</dbReference>
<evidence type="ECO:0000259" key="6">
    <source>
        <dbReference type="Pfam" id="PF08625"/>
    </source>
</evidence>
<protein>
    <submittedName>
        <fullName evidence="7">Transducin beta like 3</fullName>
    </submittedName>
</protein>
<dbReference type="Pfam" id="PF08625">
    <property type="entry name" value="Utp13"/>
    <property type="match status" value="1"/>
</dbReference>
<dbReference type="InterPro" id="IPR001680">
    <property type="entry name" value="WD40_rpt"/>
</dbReference>
<evidence type="ECO:0000256" key="1">
    <source>
        <dbReference type="ARBA" id="ARBA00004604"/>
    </source>
</evidence>
<evidence type="ECO:0000256" key="2">
    <source>
        <dbReference type="ARBA" id="ARBA00022574"/>
    </source>
</evidence>
<dbReference type="GO" id="GO:0000480">
    <property type="term" value="P:endonucleolytic cleavage in 5'-ETS of tricistronic rRNA transcript (SSU-rRNA, 5.8S rRNA, LSU-rRNA)"/>
    <property type="evidence" value="ECO:0007669"/>
    <property type="project" value="TreeGrafter"/>
</dbReference>
<reference evidence="7" key="1">
    <citation type="submission" date="2023-09" db="UniProtKB">
        <authorList>
            <consortium name="Ensembl"/>
        </authorList>
    </citation>
    <scope>IDENTIFICATION</scope>
</reference>
<dbReference type="AlphaFoldDB" id="A0A8C0D7D2"/>
<dbReference type="InterPro" id="IPR020472">
    <property type="entry name" value="WD40_PAC1"/>
</dbReference>
<dbReference type="GO" id="GO:0032040">
    <property type="term" value="C:small-subunit processome"/>
    <property type="evidence" value="ECO:0007669"/>
    <property type="project" value="InterPro"/>
</dbReference>
<dbReference type="GO" id="GO:0034511">
    <property type="term" value="F:U3 snoRNA binding"/>
    <property type="evidence" value="ECO:0007669"/>
    <property type="project" value="TreeGrafter"/>
</dbReference>
<keyword evidence="2 5" id="KW-0853">WD repeat</keyword>
<name>A0A8C0D7D2_BALMU</name>
<dbReference type="InterPro" id="IPR036322">
    <property type="entry name" value="WD40_repeat_dom_sf"/>
</dbReference>
<dbReference type="SMART" id="SM00320">
    <property type="entry name" value="WD40"/>
    <property type="match status" value="11"/>
</dbReference>
<dbReference type="Gene3D" id="2.130.10.10">
    <property type="entry name" value="YVTN repeat-like/Quinoprotein amine dehydrogenase"/>
    <property type="match status" value="4"/>
</dbReference>
<dbReference type="FunFam" id="2.130.10.10:FF:000480">
    <property type="entry name" value="Transducin beta like 3"/>
    <property type="match status" value="1"/>
</dbReference>
<feature type="repeat" description="WD" evidence="5">
    <location>
        <begin position="105"/>
        <end position="138"/>
    </location>
</feature>
<evidence type="ECO:0000313" key="7">
    <source>
        <dbReference type="Ensembl" id="ENSBMSP00010014952.1"/>
    </source>
</evidence>
<feature type="repeat" description="WD" evidence="5">
    <location>
        <begin position="417"/>
        <end position="449"/>
    </location>
</feature>
<feature type="repeat" description="WD" evidence="5">
    <location>
        <begin position="482"/>
        <end position="523"/>
    </location>
</feature>
<dbReference type="GO" id="GO:0030686">
    <property type="term" value="C:90S preribosome"/>
    <property type="evidence" value="ECO:0007669"/>
    <property type="project" value="TreeGrafter"/>
</dbReference>
<evidence type="ECO:0000256" key="3">
    <source>
        <dbReference type="ARBA" id="ARBA00022737"/>
    </source>
</evidence>
<proteinExistence type="predicted"/>
<dbReference type="PRINTS" id="PR00320">
    <property type="entry name" value="GPROTEINBRPT"/>
</dbReference>
<accession>A0A8C0D7D2</accession>
<comment type="subcellular location">
    <subcellularLocation>
        <location evidence="1">Nucleus</location>
        <location evidence="1">Nucleolus</location>
    </subcellularLocation>
</comment>
<dbReference type="CDD" id="cd00200">
    <property type="entry name" value="WD40"/>
    <property type="match status" value="1"/>
</dbReference>
<feature type="domain" description="U3 small nucleolar RNA-associated protein 13 C-terminal" evidence="6">
    <location>
        <begin position="577"/>
        <end position="711"/>
    </location>
</feature>
<gene>
    <name evidence="7" type="primary">TBL3</name>
</gene>
<dbReference type="PANTHER" id="PTHR19854">
    <property type="entry name" value="TRANSDUCIN BETA-LIKE 3"/>
    <property type="match status" value="1"/>
</dbReference>
<dbReference type="PANTHER" id="PTHR19854:SF15">
    <property type="entry name" value="TRANSDUCIN BETA-LIKE PROTEIN 3"/>
    <property type="match status" value="1"/>
</dbReference>
<dbReference type="PROSITE" id="PS00678">
    <property type="entry name" value="WD_REPEATS_1"/>
    <property type="match status" value="2"/>
</dbReference>
<dbReference type="GeneTree" id="ENSGT00940000157651"/>
<dbReference type="FunFam" id="2.130.10.10:FF:000605">
    <property type="entry name" value="Transducin beta-like protein 3"/>
    <property type="match status" value="1"/>
</dbReference>
<feature type="repeat" description="WD" evidence="5">
    <location>
        <begin position="191"/>
        <end position="232"/>
    </location>
</feature>
<evidence type="ECO:0000256" key="5">
    <source>
        <dbReference type="PROSITE-ProRule" id="PRU00221"/>
    </source>
</evidence>
<feature type="repeat" description="WD" evidence="5">
    <location>
        <begin position="147"/>
        <end position="190"/>
    </location>
</feature>
<dbReference type="InterPro" id="IPR015943">
    <property type="entry name" value="WD40/YVTN_repeat-like_dom_sf"/>
</dbReference>
<dbReference type="GO" id="GO:0000472">
    <property type="term" value="P:endonucleolytic cleavage to generate mature 5'-end of SSU-rRNA from (SSU-rRNA, 5.8S rRNA, LSU-rRNA)"/>
    <property type="evidence" value="ECO:0007669"/>
    <property type="project" value="TreeGrafter"/>
</dbReference>
<feature type="repeat" description="WD" evidence="5">
    <location>
        <begin position="372"/>
        <end position="413"/>
    </location>
</feature>
<organism evidence="7">
    <name type="scientific">Balaenoptera musculus</name>
    <name type="common">Blue whale</name>
    <dbReference type="NCBI Taxonomy" id="9771"/>
    <lineage>
        <taxon>Eukaryota</taxon>
        <taxon>Metazoa</taxon>
        <taxon>Chordata</taxon>
        <taxon>Craniata</taxon>
        <taxon>Vertebrata</taxon>
        <taxon>Euteleostomi</taxon>
        <taxon>Mammalia</taxon>
        <taxon>Eutheria</taxon>
        <taxon>Laurasiatheria</taxon>
        <taxon>Artiodactyla</taxon>
        <taxon>Whippomorpha</taxon>
        <taxon>Cetacea</taxon>
        <taxon>Mysticeti</taxon>
        <taxon>Balaenopteridae</taxon>
        <taxon>Balaenoptera</taxon>
    </lineage>
</organism>
<sequence length="723" mass="79501">MAEAATGVGRFKSNYAVERKIEPFYKGGKVQLDQTGQHLFCVCGTRVNILDVASGTMLQSLEQEDQEDITAFDLSPDDKVLVTASRALLLAQWAWQEGSITRLWKAIHTAPVATMAFDPTSTLLATGGCDGAVRVWDVVRHYGTHHFRGSPGVIHLVAFHPDPARLLLFSSAADTSIRVWSLQEQSCLAILTAHYSAVTSLTFSADGHTMLSSGRDKICIVWDLQSLQATRTVPVFESVEAAVLLPEEPAPELGVKSAGLHFLTAGDQGTLRVWEAASGQCVHAQRQLPGPGQELTHCTLARAAGLLLSVTADHNLLLYEARSLQLQKQFAGYSEEVLDVRFLGPEDSHVVVASNSPCLKVFELQTSACQILHGHTDIVLALDVFRKGWLFVSCAKDQSICVWRMNKAGKVACVAQGSGHTHSVGTICCSRLKETFLVTGSQDCTVKLWPLPEALPSKSTGPDGGPVLLQAQATQHCHDKTFEGHDASVLKVAFVSRGTQLLSSGSDGLVKLWTIKNNECVRTLDAHEDKVWGLHCSRLDDHALTGASDSCVILWKDVTEAEQAEEQAKREEQVVKQQELDNLLHEKRYLRALGLAISLDRPHTVLTVIQAIQRDPESCEKLEATVLQLRRDQKEALLRFCVTWNTNSRHCHEAQAVLGVLLRHEAPEELLAYDGVRASLEALLPYTERHFQRLSRMLQAATFLDFLWHNMKLPTLPAAPMAL</sequence>
<dbReference type="SUPFAM" id="SSF50978">
    <property type="entry name" value="WD40 repeat-like"/>
    <property type="match status" value="2"/>
</dbReference>
<dbReference type="PROSITE" id="PS50082">
    <property type="entry name" value="WD_REPEATS_2"/>
    <property type="match status" value="6"/>
</dbReference>
<dbReference type="Ensembl" id="ENSBMST00010016555.1">
    <property type="protein sequence ID" value="ENSBMSP00010014952.1"/>
    <property type="gene ID" value="ENSBMSG00010010856.1"/>
</dbReference>
<dbReference type="FunFam" id="2.130.10.10:FF:000795">
    <property type="entry name" value="Transducin beta-like protein 3"/>
    <property type="match status" value="1"/>
</dbReference>
<dbReference type="PROSITE" id="PS50294">
    <property type="entry name" value="WD_REPEATS_REGION"/>
    <property type="match status" value="3"/>
</dbReference>
<keyword evidence="3" id="KW-0677">Repeat</keyword>
<dbReference type="Pfam" id="PF00400">
    <property type="entry name" value="WD40"/>
    <property type="match status" value="7"/>
</dbReference>
<evidence type="ECO:0000256" key="4">
    <source>
        <dbReference type="ARBA" id="ARBA00023242"/>
    </source>
</evidence>
<dbReference type="InterPro" id="IPR013934">
    <property type="entry name" value="Utp13_C"/>
</dbReference>